<dbReference type="EMBL" id="JN882285">
    <property type="protein sequence ID" value="AFC21878.1"/>
    <property type="molecule type" value="Genomic_DNA"/>
</dbReference>
<accession>K4F768</accession>
<evidence type="ECO:0000313" key="2">
    <source>
        <dbReference type="Proteomes" id="UP000000457"/>
    </source>
</evidence>
<protein>
    <submittedName>
        <fullName evidence="1">Uncharacterized protein</fullName>
    </submittedName>
</protein>
<gene>
    <name evidence="1" type="ORF">GAP32_425</name>
</gene>
<proteinExistence type="predicted"/>
<evidence type="ECO:0000313" key="1">
    <source>
        <dbReference type="EMBL" id="AFC21878.1"/>
    </source>
</evidence>
<dbReference type="GeneID" id="13994168"/>
<reference evidence="1 2" key="1">
    <citation type="journal article" date="2014" name="Virology">
        <title>Supersize me: Cronobacter sakazakii phage GAP32.</title>
        <authorList>
            <person name="Abbasifar R."/>
            <person name="Griffiths M.W."/>
            <person name="Sabour P.M."/>
            <person name="Ackermann H.-W."/>
            <person name="Vandersteegen K."/>
            <person name="Lavigne R."/>
            <person name="Noben J.-P."/>
            <person name="Villa A.A."/>
            <person name="Abbasifar A."/>
            <person name="Nash J.H.E."/>
            <person name="Kropinski A.M."/>
        </authorList>
    </citation>
    <scope>NUCLEOTIDE SEQUENCE [LARGE SCALE GENOMIC DNA]</scope>
    <source>
        <strain evidence="1">GAP-32</strain>
    </source>
</reference>
<name>K4F768_9CAUD</name>
<organism evidence="1 2">
    <name type="scientific">Cronobacter phage vB_CsaM_GAP32</name>
    <dbReference type="NCBI Taxonomy" id="1141136"/>
    <lineage>
        <taxon>Viruses</taxon>
        <taxon>Duplodnaviria</taxon>
        <taxon>Heunggongvirae</taxon>
        <taxon>Uroviricota</taxon>
        <taxon>Caudoviricetes</taxon>
        <taxon>Mimasvirus</taxon>
        <taxon>Mimasvirus GAP32</taxon>
    </lineage>
</organism>
<dbReference type="KEGG" id="vg:13994168"/>
<keyword evidence="2" id="KW-1185">Reference proteome</keyword>
<sequence>MNNEMFPYINKGCSRVVYGINDDMVIKIARYLNTDSNSSNIARWGIDQCKTELETYLRYGDKFPLCKIFIDLSNEQRIVMERVTPLTDSHLCLELSKINDLIYRLAMEEERDEPDYLESLHPMLQSFAKKILESGLTRQEIHDILDDVEMNNVGIKNNELVILDYGLVG</sequence>
<dbReference type="RefSeq" id="YP_006987533.1">
    <property type="nucleotide sequence ID" value="NC_019401.1"/>
</dbReference>
<dbReference type="Proteomes" id="UP000000457">
    <property type="component" value="Segment"/>
</dbReference>